<proteinExistence type="predicted"/>
<feature type="transmembrane region" description="Helical" evidence="1">
    <location>
        <begin position="145"/>
        <end position="166"/>
    </location>
</feature>
<feature type="transmembrane region" description="Helical" evidence="1">
    <location>
        <begin position="15"/>
        <end position="34"/>
    </location>
</feature>
<feature type="transmembrane region" description="Helical" evidence="1">
    <location>
        <begin position="118"/>
        <end position="139"/>
    </location>
</feature>
<protein>
    <submittedName>
        <fullName evidence="2">Uncharacterized protein</fullName>
    </submittedName>
</protein>
<sequence length="249" mass="26181">MLLATSAPTMPFESLPLVASLSAVGLAAVHLLVGEGVDSETGAGRSALSAAGGAAVAYVFVLLLPEIAHFVVEDPRVSEGSLTEEAIYGVALTGFVVFYGLEALVAQNTGEQSELPPVVFWGYISVFALYSGLIGYLLFHQEVPGVVNLLLYTVAMGLHFSITDHGIRRHLGAQYDRVGRWVLAGATLLGAAVGLATLARPLVVTGLFAFVSGGIVLNVIKEELPEAERGRFRSFFAGAVAYTFVVTLI</sequence>
<accession>A0A9E7UB19</accession>
<feature type="transmembrane region" description="Helical" evidence="1">
    <location>
        <begin position="178"/>
        <end position="196"/>
    </location>
</feature>
<dbReference type="KEGG" id="ssai:N0B31_21145"/>
<keyword evidence="1" id="KW-1133">Transmembrane helix</keyword>
<dbReference type="GeneID" id="74944985"/>
<keyword evidence="1" id="KW-0812">Transmembrane</keyword>
<feature type="transmembrane region" description="Helical" evidence="1">
    <location>
        <begin position="46"/>
        <end position="67"/>
    </location>
</feature>
<feature type="transmembrane region" description="Helical" evidence="1">
    <location>
        <begin position="87"/>
        <end position="106"/>
    </location>
</feature>
<evidence type="ECO:0000313" key="3">
    <source>
        <dbReference type="Proteomes" id="UP001057580"/>
    </source>
</evidence>
<gene>
    <name evidence="2" type="ORF">N0B31_21145</name>
</gene>
<evidence type="ECO:0000313" key="2">
    <source>
        <dbReference type="EMBL" id="UWM54617.1"/>
    </source>
</evidence>
<name>A0A9E7UB19_9EURY</name>
<dbReference type="RefSeq" id="WP_260593637.1">
    <property type="nucleotide sequence ID" value="NZ_CP104003.1"/>
</dbReference>
<reference evidence="2" key="1">
    <citation type="submission" date="2022-09" db="EMBL/GenBank/DDBJ databases">
        <title>Diverse halophilic archaea isolated from saline environments.</title>
        <authorList>
            <person name="Cui H.-L."/>
        </authorList>
    </citation>
    <scope>NUCLEOTIDE SEQUENCE</scope>
    <source>
        <strain evidence="2">ZS-35-S2</strain>
    </source>
</reference>
<dbReference type="AlphaFoldDB" id="A0A9E7UB19"/>
<dbReference type="Proteomes" id="UP001057580">
    <property type="component" value="Chromosome"/>
</dbReference>
<dbReference type="EMBL" id="CP104003">
    <property type="protein sequence ID" value="UWM54617.1"/>
    <property type="molecule type" value="Genomic_DNA"/>
</dbReference>
<keyword evidence="1" id="KW-0472">Membrane</keyword>
<organism evidence="2 3">
    <name type="scientific">Salinirubellus salinus</name>
    <dbReference type="NCBI Taxonomy" id="1364945"/>
    <lineage>
        <taxon>Archaea</taxon>
        <taxon>Methanobacteriati</taxon>
        <taxon>Methanobacteriota</taxon>
        <taxon>Stenosarchaea group</taxon>
        <taxon>Halobacteria</taxon>
        <taxon>Halobacteriales</taxon>
        <taxon>Natronomonadaceae</taxon>
        <taxon>Salinirubellus</taxon>
    </lineage>
</organism>
<evidence type="ECO:0000256" key="1">
    <source>
        <dbReference type="SAM" id="Phobius"/>
    </source>
</evidence>
<keyword evidence="3" id="KW-1185">Reference proteome</keyword>